<evidence type="ECO:0000256" key="2">
    <source>
        <dbReference type="ARBA" id="ARBA00013176"/>
    </source>
</evidence>
<evidence type="ECO:0000313" key="10">
    <source>
        <dbReference type="EMBL" id="KAK7232925.1"/>
    </source>
</evidence>
<dbReference type="Proteomes" id="UP001363151">
    <property type="component" value="Unassembled WGS sequence"/>
</dbReference>
<dbReference type="PANTHER" id="PTHR15108">
    <property type="entry name" value="N-ACYLGLUCOSAMINE-2-EPIMERASE"/>
    <property type="match status" value="1"/>
</dbReference>
<sequence length="410" mass="46420">MDESLLQLRAVWQKDLFENVVPFWLDHSLDTEYGGYFSALDEHGEVYDDTKYMWLNGRALYMWARLYCDFPEASERDQWRRAAELGAAFLDKAKDDQGLLFFSLSRDGSERLHLQRKPYAAVFYVQGKLSYWRMLKVIEDEGGSHGEDAAAVLASAEAMFETLLEWIEDPSKCGRPPAAPSNATKLADVMCAASLSLDFYHLSADAETREGHKRRIAQACADVLRHYDASKRILVEQAGPDGVDYATPAGRLFLPGHSIEVAWFLLQMVEVVPDETLKNVALDAIEGSLERGWDDAHGGGLLYMMDLEGRPLVDATVTNDDKLWWPCTEALIALVMAHTLTGDDDRWGGWLRKVHAYCYDHFATDASWYGYLKRDGTPRHTAKGGNYMGFFHLPRALIMCVKMTGPRYYL</sequence>
<reference evidence="10 11" key="1">
    <citation type="submission" date="2024-03" db="EMBL/GenBank/DDBJ databases">
        <title>Aureococcus anophagefferens CCMP1851 and Kratosvirus quantuckense: Draft genome of a second virus-susceptible host strain in the model system.</title>
        <authorList>
            <person name="Chase E."/>
            <person name="Truchon A.R."/>
            <person name="Schepens W."/>
            <person name="Wilhelm S.W."/>
        </authorList>
    </citation>
    <scope>NUCLEOTIDE SEQUENCE [LARGE SCALE GENOMIC DNA]</scope>
    <source>
        <strain evidence="10 11">CCMP1851</strain>
    </source>
</reference>
<comment type="subunit">
    <text evidence="9">Homodimer. Forms a heterodimer with renin and inhibits its activity.</text>
</comment>
<name>A0ABR1FLC1_AURAN</name>
<comment type="similarity">
    <text evidence="1">Belongs to the N-acylglucosamine 2-epimerase family.</text>
</comment>
<evidence type="ECO:0000256" key="5">
    <source>
        <dbReference type="ARBA" id="ARBA00031608"/>
    </source>
</evidence>
<dbReference type="SUPFAM" id="SSF48208">
    <property type="entry name" value="Six-hairpin glycosidases"/>
    <property type="match status" value="1"/>
</dbReference>
<accession>A0ABR1FLC1</accession>
<organism evidence="10 11">
    <name type="scientific">Aureococcus anophagefferens</name>
    <name type="common">Harmful bloom alga</name>
    <dbReference type="NCBI Taxonomy" id="44056"/>
    <lineage>
        <taxon>Eukaryota</taxon>
        <taxon>Sar</taxon>
        <taxon>Stramenopiles</taxon>
        <taxon>Ochrophyta</taxon>
        <taxon>Pelagophyceae</taxon>
        <taxon>Pelagomonadales</taxon>
        <taxon>Pelagomonadaceae</taxon>
        <taxon>Aureococcus</taxon>
    </lineage>
</organism>
<dbReference type="EC" id="5.1.3.8" evidence="2"/>
<evidence type="ECO:0000256" key="7">
    <source>
        <dbReference type="ARBA" id="ARBA00033215"/>
    </source>
</evidence>
<keyword evidence="11" id="KW-1185">Reference proteome</keyword>
<dbReference type="Gene3D" id="1.50.10.10">
    <property type="match status" value="1"/>
</dbReference>
<evidence type="ECO:0000256" key="6">
    <source>
        <dbReference type="ARBA" id="ARBA00031909"/>
    </source>
</evidence>
<comment type="caution">
    <text evidence="10">The sequence shown here is derived from an EMBL/GenBank/DDBJ whole genome shotgun (WGS) entry which is preliminary data.</text>
</comment>
<dbReference type="InterPro" id="IPR008928">
    <property type="entry name" value="6-hairpin_glycosidase_sf"/>
</dbReference>
<dbReference type="InterPro" id="IPR010819">
    <property type="entry name" value="AGE/CE"/>
</dbReference>
<evidence type="ECO:0000256" key="4">
    <source>
        <dbReference type="ARBA" id="ARBA00023235"/>
    </source>
</evidence>
<gene>
    <name evidence="10" type="primary">DBR1</name>
    <name evidence="10" type="ORF">SO694_00036249</name>
</gene>
<protein>
    <recommendedName>
        <fullName evidence="3">N-acylglucosamine 2-epimerase</fullName>
        <ecNumber evidence="2">5.1.3.8</ecNumber>
    </recommendedName>
    <alternativeName>
        <fullName evidence="7">GlcNAc 2-epimerase</fullName>
    </alternativeName>
    <alternativeName>
        <fullName evidence="5">N-acetyl-D-glucosamine 2-epimerase</fullName>
    </alternativeName>
    <alternativeName>
        <fullName evidence="6">Renin-binding protein</fullName>
    </alternativeName>
</protein>
<dbReference type="EMBL" id="JBBJCI010000365">
    <property type="protein sequence ID" value="KAK7232925.1"/>
    <property type="molecule type" value="Genomic_DNA"/>
</dbReference>
<evidence type="ECO:0000256" key="3">
    <source>
        <dbReference type="ARBA" id="ARBA00014959"/>
    </source>
</evidence>
<comment type="catalytic activity">
    <reaction evidence="8">
        <text>an N-acyl-D-glucosamine = an N-acyl-D-mannosamine</text>
        <dbReference type="Rhea" id="RHEA:19033"/>
        <dbReference type="ChEBI" id="CHEBI:16062"/>
        <dbReference type="ChEBI" id="CHEBI:17274"/>
        <dbReference type="EC" id="5.1.3.8"/>
    </reaction>
    <physiologicalReaction direction="left-to-right" evidence="8">
        <dbReference type="Rhea" id="RHEA:19034"/>
    </physiologicalReaction>
    <physiologicalReaction direction="right-to-left" evidence="8">
        <dbReference type="Rhea" id="RHEA:19035"/>
    </physiologicalReaction>
</comment>
<evidence type="ECO:0000313" key="11">
    <source>
        <dbReference type="Proteomes" id="UP001363151"/>
    </source>
</evidence>
<keyword evidence="4" id="KW-0413">Isomerase</keyword>
<dbReference type="InterPro" id="IPR012341">
    <property type="entry name" value="6hp_glycosidase-like_sf"/>
</dbReference>
<evidence type="ECO:0000256" key="8">
    <source>
        <dbReference type="ARBA" id="ARBA00034243"/>
    </source>
</evidence>
<evidence type="ECO:0000256" key="1">
    <source>
        <dbReference type="ARBA" id="ARBA00008558"/>
    </source>
</evidence>
<evidence type="ECO:0000256" key="9">
    <source>
        <dbReference type="ARBA" id="ARBA00046544"/>
    </source>
</evidence>
<proteinExistence type="inferred from homology"/>
<dbReference type="Pfam" id="PF07221">
    <property type="entry name" value="GlcNAc_2-epim"/>
    <property type="match status" value="1"/>
</dbReference>